<dbReference type="AlphaFoldDB" id="A0AAW1V2N4"/>
<evidence type="ECO:0000313" key="3">
    <source>
        <dbReference type="Proteomes" id="UP001431783"/>
    </source>
</evidence>
<organism evidence="2 3">
    <name type="scientific">Henosepilachna vigintioctopunctata</name>
    <dbReference type="NCBI Taxonomy" id="420089"/>
    <lineage>
        <taxon>Eukaryota</taxon>
        <taxon>Metazoa</taxon>
        <taxon>Ecdysozoa</taxon>
        <taxon>Arthropoda</taxon>
        <taxon>Hexapoda</taxon>
        <taxon>Insecta</taxon>
        <taxon>Pterygota</taxon>
        <taxon>Neoptera</taxon>
        <taxon>Endopterygota</taxon>
        <taxon>Coleoptera</taxon>
        <taxon>Polyphaga</taxon>
        <taxon>Cucujiformia</taxon>
        <taxon>Coccinelloidea</taxon>
        <taxon>Coccinellidae</taxon>
        <taxon>Epilachninae</taxon>
        <taxon>Epilachnini</taxon>
        <taxon>Henosepilachna</taxon>
    </lineage>
</organism>
<protein>
    <submittedName>
        <fullName evidence="2">Uncharacterized protein</fullName>
    </submittedName>
</protein>
<sequence>MRRYLKVPDDQDTGEQPTQQRISYMQPPYVESLTHILMNILPRDGIKVATRNVEPLKSIFSKLKDKDNLLSESIQRLQQMLHWPNCHKTSTNSHPT</sequence>
<comment type="caution">
    <text evidence="2">The sequence shown here is derived from an EMBL/GenBank/DDBJ whole genome shotgun (WGS) entry which is preliminary data.</text>
</comment>
<dbReference type="EMBL" id="JARQZJ010000106">
    <property type="protein sequence ID" value="KAK9887271.1"/>
    <property type="molecule type" value="Genomic_DNA"/>
</dbReference>
<dbReference type="Proteomes" id="UP001431783">
    <property type="component" value="Unassembled WGS sequence"/>
</dbReference>
<keyword evidence="3" id="KW-1185">Reference proteome</keyword>
<name>A0AAW1V2N4_9CUCU</name>
<evidence type="ECO:0000256" key="1">
    <source>
        <dbReference type="SAM" id="MobiDB-lite"/>
    </source>
</evidence>
<evidence type="ECO:0000313" key="2">
    <source>
        <dbReference type="EMBL" id="KAK9887271.1"/>
    </source>
</evidence>
<feature type="region of interest" description="Disordered" evidence="1">
    <location>
        <begin position="1"/>
        <end position="20"/>
    </location>
</feature>
<gene>
    <name evidence="2" type="ORF">WA026_021124</name>
</gene>
<accession>A0AAW1V2N4</accession>
<reference evidence="2 3" key="1">
    <citation type="submission" date="2023-03" db="EMBL/GenBank/DDBJ databases">
        <title>Genome insight into feeding habits of ladybird beetles.</title>
        <authorList>
            <person name="Li H.-S."/>
            <person name="Huang Y.-H."/>
            <person name="Pang H."/>
        </authorList>
    </citation>
    <scope>NUCLEOTIDE SEQUENCE [LARGE SCALE GENOMIC DNA]</scope>
    <source>
        <strain evidence="2">SYSU_2023b</strain>
        <tissue evidence="2">Whole body</tissue>
    </source>
</reference>
<proteinExistence type="predicted"/>